<name>A0ABQ9FLD7_TEGGR</name>
<reference evidence="2 3" key="1">
    <citation type="submission" date="2022-12" db="EMBL/GenBank/DDBJ databases">
        <title>Chromosome-level genome of Tegillarca granosa.</title>
        <authorList>
            <person name="Kim J."/>
        </authorList>
    </citation>
    <scope>NUCLEOTIDE SEQUENCE [LARGE SCALE GENOMIC DNA]</scope>
    <source>
        <strain evidence="2">Teg-2019</strain>
        <tissue evidence="2">Adductor muscle</tissue>
    </source>
</reference>
<comment type="caution">
    <text evidence="2">The sequence shown here is derived from an EMBL/GenBank/DDBJ whole genome shotgun (WGS) entry which is preliminary data.</text>
</comment>
<accession>A0ABQ9FLD7</accession>
<proteinExistence type="predicted"/>
<dbReference type="Proteomes" id="UP001217089">
    <property type="component" value="Unassembled WGS sequence"/>
</dbReference>
<feature type="compositionally biased region" description="Polar residues" evidence="1">
    <location>
        <begin position="96"/>
        <end position="109"/>
    </location>
</feature>
<evidence type="ECO:0000313" key="2">
    <source>
        <dbReference type="EMBL" id="KAJ8318078.1"/>
    </source>
</evidence>
<dbReference type="EMBL" id="JARBDR010000214">
    <property type="protein sequence ID" value="KAJ8318078.1"/>
    <property type="molecule type" value="Genomic_DNA"/>
</dbReference>
<feature type="compositionally biased region" description="Polar residues" evidence="1">
    <location>
        <begin position="74"/>
        <end position="88"/>
    </location>
</feature>
<sequence>MASTEKLTRRIEELEGVVKKCYSQIEILSEKVHYLEKKQSIPNRRACLNHHAVKRHQRNAKYDFDSSSSDGSFNAKQSKSKGSVTREPQSLGGRSRPQQHVCSRSTHRR</sequence>
<organism evidence="2 3">
    <name type="scientific">Tegillarca granosa</name>
    <name type="common">Malaysian cockle</name>
    <name type="synonym">Anadara granosa</name>
    <dbReference type="NCBI Taxonomy" id="220873"/>
    <lineage>
        <taxon>Eukaryota</taxon>
        <taxon>Metazoa</taxon>
        <taxon>Spiralia</taxon>
        <taxon>Lophotrochozoa</taxon>
        <taxon>Mollusca</taxon>
        <taxon>Bivalvia</taxon>
        <taxon>Autobranchia</taxon>
        <taxon>Pteriomorphia</taxon>
        <taxon>Arcoida</taxon>
        <taxon>Arcoidea</taxon>
        <taxon>Arcidae</taxon>
        <taxon>Tegillarca</taxon>
    </lineage>
</organism>
<keyword evidence="3" id="KW-1185">Reference proteome</keyword>
<protein>
    <submittedName>
        <fullName evidence="2">Uncharacterized protein</fullName>
    </submittedName>
</protein>
<gene>
    <name evidence="2" type="ORF">KUTeg_003169</name>
</gene>
<evidence type="ECO:0000313" key="3">
    <source>
        <dbReference type="Proteomes" id="UP001217089"/>
    </source>
</evidence>
<evidence type="ECO:0000256" key="1">
    <source>
        <dbReference type="SAM" id="MobiDB-lite"/>
    </source>
</evidence>
<feature type="region of interest" description="Disordered" evidence="1">
    <location>
        <begin position="55"/>
        <end position="109"/>
    </location>
</feature>